<comment type="similarity">
    <text evidence="3">Belongs to the Nudix hydrolase family.</text>
</comment>
<dbReference type="InterPro" id="IPR015797">
    <property type="entry name" value="NUDIX_hydrolase-like_dom_sf"/>
</dbReference>
<keyword evidence="6" id="KW-1185">Reference proteome</keyword>
<dbReference type="SUPFAM" id="SSF55811">
    <property type="entry name" value="Nudix"/>
    <property type="match status" value="1"/>
</dbReference>
<proteinExistence type="inferred from homology"/>
<evidence type="ECO:0000259" key="4">
    <source>
        <dbReference type="PROSITE" id="PS51462"/>
    </source>
</evidence>
<dbReference type="RefSeq" id="WP_380017087.1">
    <property type="nucleotide sequence ID" value="NZ_JBHLYR010000084.1"/>
</dbReference>
<dbReference type="EMBL" id="JBHLYR010000084">
    <property type="protein sequence ID" value="MFB9995297.1"/>
    <property type="molecule type" value="Genomic_DNA"/>
</dbReference>
<accession>A0ABV6B6A7</accession>
<dbReference type="PROSITE" id="PS51462">
    <property type="entry name" value="NUDIX"/>
    <property type="match status" value="1"/>
</dbReference>
<sequence>MTLPAPFNLVVWLMVQDTQGRVLFGRREGTSYGAGLWGLPGGRVERGERLADAAAREIWEEMGLRVEAQTLTFLGVSRYDVGGVQGTDFLFLGQEWSGEPVPLEQTSEVAWMNPADLPADSLPWLGGVLALHLLQGEMLSEQLDNLDGVQSVSRRR</sequence>
<comment type="caution">
    <text evidence="5">The sequence shown here is derived from an EMBL/GenBank/DDBJ whole genome shotgun (WGS) entry which is preliminary data.</text>
</comment>
<protein>
    <submittedName>
        <fullName evidence="5">NUDIX domain-containing protein</fullName>
    </submittedName>
</protein>
<dbReference type="PROSITE" id="PS00893">
    <property type="entry name" value="NUDIX_BOX"/>
    <property type="match status" value="1"/>
</dbReference>
<evidence type="ECO:0000313" key="5">
    <source>
        <dbReference type="EMBL" id="MFB9995297.1"/>
    </source>
</evidence>
<reference evidence="5 6" key="1">
    <citation type="submission" date="2024-09" db="EMBL/GenBank/DDBJ databases">
        <authorList>
            <person name="Sun Q."/>
            <person name="Mori K."/>
        </authorList>
    </citation>
    <scope>NUCLEOTIDE SEQUENCE [LARGE SCALE GENOMIC DNA]</scope>
    <source>
        <strain evidence="5 6">JCM 13503</strain>
    </source>
</reference>
<organism evidence="5 6">
    <name type="scientific">Deinococcus oregonensis</name>
    <dbReference type="NCBI Taxonomy" id="1805970"/>
    <lineage>
        <taxon>Bacteria</taxon>
        <taxon>Thermotogati</taxon>
        <taxon>Deinococcota</taxon>
        <taxon>Deinococci</taxon>
        <taxon>Deinococcales</taxon>
        <taxon>Deinococcaceae</taxon>
        <taxon>Deinococcus</taxon>
    </lineage>
</organism>
<gene>
    <name evidence="5" type="ORF">ACFFLM_25440</name>
</gene>
<dbReference type="PRINTS" id="PR00502">
    <property type="entry name" value="NUDIXFAMILY"/>
</dbReference>
<dbReference type="InterPro" id="IPR000086">
    <property type="entry name" value="NUDIX_hydrolase_dom"/>
</dbReference>
<evidence type="ECO:0000313" key="6">
    <source>
        <dbReference type="Proteomes" id="UP001589733"/>
    </source>
</evidence>
<dbReference type="PANTHER" id="PTHR43046">
    <property type="entry name" value="GDP-MANNOSE MANNOSYL HYDROLASE"/>
    <property type="match status" value="1"/>
</dbReference>
<comment type="cofactor">
    <cofactor evidence="1">
        <name>Mg(2+)</name>
        <dbReference type="ChEBI" id="CHEBI:18420"/>
    </cofactor>
</comment>
<keyword evidence="2 3" id="KW-0378">Hydrolase</keyword>
<evidence type="ECO:0000256" key="1">
    <source>
        <dbReference type="ARBA" id="ARBA00001946"/>
    </source>
</evidence>
<dbReference type="PANTHER" id="PTHR43046:SF16">
    <property type="entry name" value="ADP-RIBOSE PYROPHOSPHATASE YJHB-RELATED"/>
    <property type="match status" value="1"/>
</dbReference>
<evidence type="ECO:0000256" key="2">
    <source>
        <dbReference type="ARBA" id="ARBA00022801"/>
    </source>
</evidence>
<evidence type="ECO:0000256" key="3">
    <source>
        <dbReference type="RuleBase" id="RU003476"/>
    </source>
</evidence>
<dbReference type="Proteomes" id="UP001589733">
    <property type="component" value="Unassembled WGS sequence"/>
</dbReference>
<dbReference type="Gene3D" id="3.90.79.10">
    <property type="entry name" value="Nucleoside Triphosphate Pyrophosphohydrolase"/>
    <property type="match status" value="1"/>
</dbReference>
<dbReference type="InterPro" id="IPR020476">
    <property type="entry name" value="Nudix_hydrolase"/>
</dbReference>
<feature type="domain" description="Nudix hydrolase" evidence="4">
    <location>
        <begin position="6"/>
        <end position="135"/>
    </location>
</feature>
<name>A0ABV6B6A7_9DEIO</name>
<dbReference type="Pfam" id="PF00293">
    <property type="entry name" value="NUDIX"/>
    <property type="match status" value="1"/>
</dbReference>
<dbReference type="InterPro" id="IPR020084">
    <property type="entry name" value="NUDIX_hydrolase_CS"/>
</dbReference>